<organism evidence="1 2">
    <name type="scientific">Phascolomyces articulosus</name>
    <dbReference type="NCBI Taxonomy" id="60185"/>
    <lineage>
        <taxon>Eukaryota</taxon>
        <taxon>Fungi</taxon>
        <taxon>Fungi incertae sedis</taxon>
        <taxon>Mucoromycota</taxon>
        <taxon>Mucoromycotina</taxon>
        <taxon>Mucoromycetes</taxon>
        <taxon>Mucorales</taxon>
        <taxon>Lichtheimiaceae</taxon>
        <taxon>Phascolomyces</taxon>
    </lineage>
</organism>
<reference evidence="1" key="2">
    <citation type="submission" date="2023-02" db="EMBL/GenBank/DDBJ databases">
        <authorList>
            <consortium name="DOE Joint Genome Institute"/>
            <person name="Mondo S.J."/>
            <person name="Chang Y."/>
            <person name="Wang Y."/>
            <person name="Ahrendt S."/>
            <person name="Andreopoulos W."/>
            <person name="Barry K."/>
            <person name="Beard J."/>
            <person name="Benny G.L."/>
            <person name="Blankenship S."/>
            <person name="Bonito G."/>
            <person name="Cuomo C."/>
            <person name="Desiro A."/>
            <person name="Gervers K.A."/>
            <person name="Hundley H."/>
            <person name="Kuo A."/>
            <person name="LaButti K."/>
            <person name="Lang B.F."/>
            <person name="Lipzen A."/>
            <person name="O'Donnell K."/>
            <person name="Pangilinan J."/>
            <person name="Reynolds N."/>
            <person name="Sandor L."/>
            <person name="Smith M.W."/>
            <person name="Tsang A."/>
            <person name="Grigoriev I.V."/>
            <person name="Stajich J.E."/>
            <person name="Spatafora J.W."/>
        </authorList>
    </citation>
    <scope>NUCLEOTIDE SEQUENCE</scope>
    <source>
        <strain evidence="1">RSA 2281</strain>
    </source>
</reference>
<dbReference type="AlphaFoldDB" id="A0AAD5PHS4"/>
<comment type="caution">
    <text evidence="1">The sequence shown here is derived from an EMBL/GenBank/DDBJ whole genome shotgun (WGS) entry which is preliminary data.</text>
</comment>
<name>A0AAD5PHS4_9FUNG</name>
<gene>
    <name evidence="1" type="ORF">BDA99DRAFT_533223</name>
</gene>
<proteinExistence type="predicted"/>
<reference evidence="1" key="1">
    <citation type="journal article" date="2022" name="IScience">
        <title>Evolution of zygomycete secretomes and the origins of terrestrial fungal ecologies.</title>
        <authorList>
            <person name="Chang Y."/>
            <person name="Wang Y."/>
            <person name="Mondo S."/>
            <person name="Ahrendt S."/>
            <person name="Andreopoulos W."/>
            <person name="Barry K."/>
            <person name="Beard J."/>
            <person name="Benny G.L."/>
            <person name="Blankenship S."/>
            <person name="Bonito G."/>
            <person name="Cuomo C."/>
            <person name="Desiro A."/>
            <person name="Gervers K.A."/>
            <person name="Hundley H."/>
            <person name="Kuo A."/>
            <person name="LaButti K."/>
            <person name="Lang B.F."/>
            <person name="Lipzen A."/>
            <person name="O'Donnell K."/>
            <person name="Pangilinan J."/>
            <person name="Reynolds N."/>
            <person name="Sandor L."/>
            <person name="Smith M.E."/>
            <person name="Tsang A."/>
            <person name="Grigoriev I.V."/>
            <person name="Stajich J.E."/>
            <person name="Spatafora J.W."/>
        </authorList>
    </citation>
    <scope>NUCLEOTIDE SEQUENCE</scope>
    <source>
        <strain evidence="1">RSA 2281</strain>
    </source>
</reference>
<protein>
    <submittedName>
        <fullName evidence="1">Uncharacterized protein</fullName>
    </submittedName>
</protein>
<dbReference type="EMBL" id="JAIXMP010000004">
    <property type="protein sequence ID" value="KAI9274599.1"/>
    <property type="molecule type" value="Genomic_DNA"/>
</dbReference>
<evidence type="ECO:0000313" key="2">
    <source>
        <dbReference type="Proteomes" id="UP001209540"/>
    </source>
</evidence>
<dbReference type="Proteomes" id="UP001209540">
    <property type="component" value="Unassembled WGS sequence"/>
</dbReference>
<keyword evidence="2" id="KW-1185">Reference proteome</keyword>
<evidence type="ECO:0000313" key="1">
    <source>
        <dbReference type="EMBL" id="KAI9274599.1"/>
    </source>
</evidence>
<accession>A0AAD5PHS4</accession>
<sequence length="241" mass="28044">MWRQLFRTLGSQSLPSYQQPMVCGISLTYINNYINTKAPGWMIRLACYYVLKNERKYKSRSYHTDATFIQIKSVMENGTQGKTNQLEGKKLLQENIDGIYNGIATLPHIRTSVEIDEFELITFYLGPKKSYLLEIVEIDEVDSKRPDNTMTSREQYRSPLILSFCEVKLHDNGTDAMSGPDFYSLIERVEITAIQTLNQLPHLLRYLSFLERIYQIYHSFCSMLGVDDMDEYVVISRNTLE</sequence>